<reference evidence="1" key="2">
    <citation type="submission" date="2020-09" db="EMBL/GenBank/DDBJ databases">
        <authorList>
            <person name="Sun Q."/>
            <person name="Kim S."/>
        </authorList>
    </citation>
    <scope>NUCLEOTIDE SEQUENCE</scope>
    <source>
        <strain evidence="1">KCTC 23310</strain>
    </source>
</reference>
<protein>
    <submittedName>
        <fullName evidence="1">DNA-directed RNA polymerase subunit beta</fullName>
    </submittedName>
</protein>
<accession>A0A918TSE4</accession>
<keyword evidence="2" id="KW-1185">Reference proteome</keyword>
<keyword evidence="1" id="KW-0240">DNA-directed RNA polymerase</keyword>
<evidence type="ECO:0000313" key="2">
    <source>
        <dbReference type="Proteomes" id="UP000638981"/>
    </source>
</evidence>
<name>A0A918TSE4_9RHOB</name>
<dbReference type="GO" id="GO:0000428">
    <property type="term" value="C:DNA-directed RNA polymerase complex"/>
    <property type="evidence" value="ECO:0007669"/>
    <property type="project" value="UniProtKB-KW"/>
</dbReference>
<organism evidence="1 2">
    <name type="scientific">Neogemmobacter tilapiae</name>
    <dbReference type="NCBI Taxonomy" id="875041"/>
    <lineage>
        <taxon>Bacteria</taxon>
        <taxon>Pseudomonadati</taxon>
        <taxon>Pseudomonadota</taxon>
        <taxon>Alphaproteobacteria</taxon>
        <taxon>Rhodobacterales</taxon>
        <taxon>Paracoccaceae</taxon>
        <taxon>Neogemmobacter</taxon>
    </lineage>
</organism>
<dbReference type="AlphaFoldDB" id="A0A918TSE4"/>
<dbReference type="Proteomes" id="UP000638981">
    <property type="component" value="Unassembled WGS sequence"/>
</dbReference>
<reference evidence="1" key="1">
    <citation type="journal article" date="2014" name="Int. J. Syst. Evol. Microbiol.">
        <title>Complete genome sequence of Corynebacterium casei LMG S-19264T (=DSM 44701T), isolated from a smear-ripened cheese.</title>
        <authorList>
            <consortium name="US DOE Joint Genome Institute (JGI-PGF)"/>
            <person name="Walter F."/>
            <person name="Albersmeier A."/>
            <person name="Kalinowski J."/>
            <person name="Ruckert C."/>
        </authorList>
    </citation>
    <scope>NUCLEOTIDE SEQUENCE</scope>
    <source>
        <strain evidence="1">KCTC 23310</strain>
    </source>
</reference>
<dbReference type="RefSeq" id="WP_189411578.1">
    <property type="nucleotide sequence ID" value="NZ_BMYJ01000005.1"/>
</dbReference>
<dbReference type="EMBL" id="BMYJ01000005">
    <property type="protein sequence ID" value="GHC57124.1"/>
    <property type="molecule type" value="Genomic_DNA"/>
</dbReference>
<proteinExistence type="predicted"/>
<sequence length="274" mass="30539">MTKRLQVLGLCRFSYLAIGGFKQAQPSLAAQRAFLYDPARLDRRFGWFTHVTLPALRAQTDADFTLIVLTGRDFPQFDRLRALVADIPQIRLVQEDPLPHRGVCTAVLHAQIDALAQATAQFRLDDDDAVAVDFVARLRQDYRALVDPLMAGAGKAVALDYSFGITLDTGQTGHLMLHPQISHQHPAALALFTPSGFRNSVMSFAHHKLGHFFPLLSLADQVMFLRGRHAENDSRDAVRVGTPVDLPGPPKRIMRERFAIDLEKLSQELARLAQ</sequence>
<dbReference type="InterPro" id="IPR021466">
    <property type="entry name" value="Put_rhamnosyl_transferase"/>
</dbReference>
<evidence type="ECO:0000313" key="1">
    <source>
        <dbReference type="EMBL" id="GHC57124.1"/>
    </source>
</evidence>
<comment type="caution">
    <text evidence="1">The sequence shown here is derived from an EMBL/GenBank/DDBJ whole genome shotgun (WGS) entry which is preliminary data.</text>
</comment>
<keyword evidence="1" id="KW-0804">Transcription</keyword>
<dbReference type="Pfam" id="PF11316">
    <property type="entry name" value="Rhamno_transf"/>
    <property type="match status" value="1"/>
</dbReference>
<gene>
    <name evidence="1" type="ORF">GCM10007315_20730</name>
</gene>